<dbReference type="EMBL" id="GL379815">
    <property type="protein sequence ID" value="EGT45316.1"/>
    <property type="molecule type" value="Genomic_DNA"/>
</dbReference>
<organism evidence="2">
    <name type="scientific">Caenorhabditis brenneri</name>
    <name type="common">Nematode worm</name>
    <dbReference type="NCBI Taxonomy" id="135651"/>
    <lineage>
        <taxon>Eukaryota</taxon>
        <taxon>Metazoa</taxon>
        <taxon>Ecdysozoa</taxon>
        <taxon>Nematoda</taxon>
        <taxon>Chromadorea</taxon>
        <taxon>Rhabditida</taxon>
        <taxon>Rhabditina</taxon>
        <taxon>Rhabditomorpha</taxon>
        <taxon>Rhabditoidea</taxon>
        <taxon>Rhabditidae</taxon>
        <taxon>Peloderinae</taxon>
        <taxon>Caenorhabditis</taxon>
    </lineage>
</organism>
<gene>
    <name evidence="1" type="ORF">CAEBREN_11867</name>
</gene>
<keyword evidence="2" id="KW-1185">Reference proteome</keyword>
<reference evidence="2" key="1">
    <citation type="submission" date="2011-07" db="EMBL/GenBank/DDBJ databases">
        <authorList>
            <consortium name="Caenorhabditis brenneri Sequencing and Analysis Consortium"/>
            <person name="Wilson R.K."/>
        </authorList>
    </citation>
    <scope>NUCLEOTIDE SEQUENCE [LARGE SCALE GENOMIC DNA]</scope>
    <source>
        <strain evidence="2">PB2801</strain>
    </source>
</reference>
<evidence type="ECO:0000313" key="2">
    <source>
        <dbReference type="Proteomes" id="UP000008068"/>
    </source>
</evidence>
<accession>G0MVU0</accession>
<evidence type="ECO:0000313" key="1">
    <source>
        <dbReference type="EMBL" id="EGT45316.1"/>
    </source>
</evidence>
<proteinExistence type="predicted"/>
<dbReference type="AlphaFoldDB" id="G0MVU0"/>
<sequence length="60" mass="6698">MSTSLNSVNGSVNLGPNELEKIADTVFSRFIKISKAEERMILESNYQILQCNLPIAQDIL</sequence>
<dbReference type="HOGENOM" id="CLU_2943888_0_0_1"/>
<dbReference type="Proteomes" id="UP000008068">
    <property type="component" value="Unassembled WGS sequence"/>
</dbReference>
<dbReference type="InParanoid" id="G0MVU0"/>
<protein>
    <submittedName>
        <fullName evidence="1">Uncharacterized protein</fullName>
    </submittedName>
</protein>
<name>G0MVU0_CAEBE</name>